<feature type="compositionally biased region" description="Low complexity" evidence="10">
    <location>
        <begin position="1761"/>
        <end position="1771"/>
    </location>
</feature>
<evidence type="ECO:0000313" key="18">
    <source>
        <dbReference type="Proteomes" id="UP000314985"/>
    </source>
</evidence>
<feature type="transmembrane region" description="Helical" evidence="11">
    <location>
        <begin position="793"/>
        <end position="812"/>
    </location>
</feature>
<keyword evidence="8 11" id="KW-0472">Membrane</keyword>
<feature type="compositionally biased region" description="Basic residues" evidence="10">
    <location>
        <begin position="1513"/>
        <end position="1523"/>
    </location>
</feature>
<feature type="transmembrane region" description="Helical" evidence="11">
    <location>
        <begin position="2566"/>
        <end position="2589"/>
    </location>
</feature>
<evidence type="ECO:0000259" key="13">
    <source>
        <dbReference type="Pfam" id="PF15917"/>
    </source>
</evidence>
<dbReference type="PANTHER" id="PTHR47049">
    <property type="entry name" value="PIEZO-TYPE MECHANOSENSITIVE ION CHANNEL HOMOLOG"/>
    <property type="match status" value="1"/>
</dbReference>
<comment type="similarity">
    <text evidence="2">Belongs to the PIEZO (TC 1.A.75) family.</text>
</comment>
<evidence type="ECO:0000259" key="16">
    <source>
        <dbReference type="Pfam" id="PF24874"/>
    </source>
</evidence>
<dbReference type="InterPro" id="IPR056769">
    <property type="entry name" value="Piezo_TM1-24"/>
</dbReference>
<name>A0A4X1TAL4_PIG</name>
<feature type="transmembrane region" description="Helical" evidence="11">
    <location>
        <begin position="603"/>
        <end position="620"/>
    </location>
</feature>
<evidence type="ECO:0000256" key="9">
    <source>
        <dbReference type="ARBA" id="ARBA00023303"/>
    </source>
</evidence>
<evidence type="ECO:0000313" key="17">
    <source>
        <dbReference type="Ensembl" id="ENSSSCP00070012388.1"/>
    </source>
</evidence>
<feature type="compositionally biased region" description="Polar residues" evidence="10">
    <location>
        <begin position="1743"/>
        <end position="1760"/>
    </location>
</feature>
<feature type="domain" description="Piezo TM25-28" evidence="13">
    <location>
        <begin position="1293"/>
        <end position="1613"/>
    </location>
</feature>
<feature type="domain" description="Piezo non-specific cation channel cap" evidence="12">
    <location>
        <begin position="2366"/>
        <end position="2653"/>
    </location>
</feature>
<evidence type="ECO:0000259" key="14">
    <source>
        <dbReference type="Pfam" id="PF23188"/>
    </source>
</evidence>
<feature type="compositionally biased region" description="Basic and acidic residues" evidence="10">
    <location>
        <begin position="1960"/>
        <end position="1973"/>
    </location>
</feature>
<feature type="compositionally biased region" description="Acidic residues" evidence="10">
    <location>
        <begin position="2025"/>
        <end position="2035"/>
    </location>
</feature>
<protein>
    <submittedName>
        <fullName evidence="17">Piezo type mechanosensitive ion channel component 1 (Er blood group)</fullName>
    </submittedName>
</protein>
<dbReference type="InterPro" id="IPR056768">
    <property type="entry name" value="THU_Piezo"/>
</dbReference>
<feature type="transmembrane region" description="Helical" evidence="11">
    <location>
        <begin position="1876"/>
        <end position="1894"/>
    </location>
</feature>
<dbReference type="GO" id="GO:0005886">
    <property type="term" value="C:plasma membrane"/>
    <property type="evidence" value="ECO:0007669"/>
    <property type="project" value="UniProtKB-SubCell"/>
</dbReference>
<feature type="domain" description="Piezo TM1-24" evidence="15">
    <location>
        <begin position="256"/>
        <end position="872"/>
    </location>
</feature>
<feature type="transmembrane region" description="Helical" evidence="11">
    <location>
        <begin position="378"/>
        <end position="396"/>
    </location>
</feature>
<feature type="region of interest" description="Disordered" evidence="10">
    <location>
        <begin position="1507"/>
        <end position="1551"/>
    </location>
</feature>
<dbReference type="Pfam" id="PF24874">
    <property type="entry name" value="Piezo_THU9_anchor"/>
    <property type="match status" value="1"/>
</dbReference>
<dbReference type="InterPro" id="IPR031334">
    <property type="entry name" value="Piezo_cap_dom"/>
</dbReference>
<dbReference type="InterPro" id="IPR027272">
    <property type="entry name" value="Piezo"/>
</dbReference>
<feature type="region of interest" description="Disordered" evidence="10">
    <location>
        <begin position="1960"/>
        <end position="2047"/>
    </location>
</feature>
<feature type="region of interest" description="Disordered" evidence="10">
    <location>
        <begin position="1612"/>
        <end position="1640"/>
    </location>
</feature>
<reference evidence="17" key="2">
    <citation type="submission" date="2025-08" db="UniProtKB">
        <authorList>
            <consortium name="Ensembl"/>
        </authorList>
    </citation>
    <scope>IDENTIFICATION</scope>
</reference>
<keyword evidence="4" id="KW-1003">Cell membrane</keyword>
<feature type="transmembrane region" description="Helical" evidence="11">
    <location>
        <begin position="2136"/>
        <end position="2155"/>
    </location>
</feature>
<gene>
    <name evidence="17" type="primary">PIEZO1</name>
</gene>
<comment type="subcellular location">
    <subcellularLocation>
        <location evidence="1">Cell membrane</location>
        <topology evidence="1">Multi-pass membrane protein</topology>
    </subcellularLocation>
</comment>
<sequence length="2655" mass="298195">MIRASPGQARRGPPRTGGTELMPKSNTRLTGGPRSSGALRLSQLPPEPLGRQQPWCPACPLCPPALSPHGRNLQAAPSPLTTDTSTPVFRRGALGSQPHRLAGLPPPSGPAWPVAGRELRQPPICLLSRQHLLCSSERGQKSGPVGGFRSCRLRPGLPRGPHAGSREGPALAGGSESPARPPRLLPAPLQPHGTRRGPETPSARRNQCAFDLLLCQLGPSSQPVWAAFLSILEAGTLWPGFPRVPAPSPPPLSVGSTWDTISRHIGVTRLDLKDVPNTVRMVAPDLGILVASSLCLGICRRLTRTAGRSQSAQELDDDARDVDTSSLVGLPEAPALPLKGRSRLAARFRITAHWLLVAAGRALAIVLLALAGIAHPSAFSSVYFLVFVAVCTWWACHLPVSALGVSALCVAVGCFGAGHLICLYCYQMPLAQVVLPPASIWARVFGLKDFMGLANCSSSSVLVVNTSHDWPVYVSPGILLLLCYTATSLLKLSAPQKEVAGDDQEREVELTEVDQWPQSQARAVDAQEEEAAQHSAPGTVGPESEDNCIVHDLTGHSPVQQRPLCPRLAEPKEPSPLHGLGHLIMDQSYVCALIAMMVWSITYHSWLTFVLLLWACLIWTVRSRHQLAMLCSPFILLYGLALCSLRYVWAMDLQPELPTTLGPVSLRQLGLEHTRYPCLDLGAMLLCTLTFWLLLRQFVKEKLLRRARAPAALTEVTVAGAEPTRTQTLLRSLGELVRGLYAKYWIYVCAGMFIVVSFAGRLVVYKIVYMLLFLLCLILFQVYYSLWRKLLKAFWWLVVAYTMLVLVAVYTFQFQDFPAYWRNLTGLTDEQLGDLGLEQFSVSELFSSILVPGFFLLACILQLHYFHRPFMQLTDLERGPGPGARLPRRAHRQDATSGTPLLQQAKEEEAPSDGGLASDGPCQATQGLEASKWGLVAERLLDLAAGLSSVLNRVQALARRLLELHVLKLVALYTVWVALKEVSVMNFLLVALWAFALPYPRFRPMASCLATVWTCVIIVCKMLYQLKVVSPHEYSSNCTEPLPNNTNLQKAEISQSLLYRGPVDPANWFGVRKGFPNLGYIQNHLQILLLLVFEAMVYRCQEYHRRRHQLAPLPAQAVCAGGTRQQLDQDLPSCLKYFVNFFFYKFGLEICFLTAVNVIGQRMNFMVILHGCWLVAILTRRRRPAIARLWPNYCLFLALFLLYQYLLCLGMPPALCIDYPWRWSQAIPMNSALIKWLYLPDFFSVPNSTNLISDFLLLLCASQQWQVFSAERTEEWQRTAGLNTDHLEPLRGEPNPVPNFIHCRSHLDMLKVAVFRYLFWLVLVVVFVTGAVRISVFGLGYLLACFCLLLFGTSLQQQDTRARLVLWDCLILYNVTVIISKNMLSLLSCVFVEQMQSSFCWVIQLFSLVCTVKGYYDPREMLGRDRDCLLPVEEAGVLWDSVCFLFLLLQRRVFLSRYFLHVQAELRATALQASRGFALYNAANLKTIELHRTAEEKSLAQLKRQMERIRAKQEKHRQGRAGRGHLQGSPDPGQEPGPGGPGGSSPPQRQWWRPWLDHATVIHSGDYYLFESDSEEDEEAQPEDPRPSAQSAFQMAYQAWVTNAQTVLRQQRQEQAGQLPTGGDPGQEAELAEGPEDEVAGRSHVMQRVLSTAQFLWVLGQALVDGLTRWLHTFTRHHSAMSNVLRAERYLLTQELLRGGEVRLDVLDQLYASEAEAAPPGTLDARDAPSTASSGLGAEEPLSSMTEDTSSPLSTGYNTRSSSSEEVVTEPVPFPRGSQELPASSRTRMRTASELLLDRCLHIPELEEAERFAAEQGRLMRLLQAVYQCVAAHSELLCYLVIILNHMATASVTSLVLPVLVFLWAMLSIPRPSKRFWMMAIVFTEVTVVAKYLFQFGFFPWNSHAVLRRYENKPYFPPRILGLEKSDSYAKYDLLQLLVLFFHRSQLLCYGLWDHEEEPLPKEHDRDGAKKGTQEPALPGPLEPGVARGPSEEDLPEPRDKRRLSLQLRRRKKRSTAPSARAAVEDEDEDGEAEAEAAASGRQKRRRRPRERVRALGVWLQSVCLSLAQGAYRPLRRFFQDILHSRYRAATDVYALMFLADVVDFIVIIFGFWAFGRHSAATDITSSLSDDQVPEAFLVMLLIQFSTMVVDRALYLRKTVLGKLVFQVVLVLAIHVWMFFVLPAVTERMFSQNAVAQLWYFVKCIYFALSAYQIRCGYPTRILGNFLTKKYNHLNLFLFQGFRLVPFLVELRAVMDWVWTDTTLSLSNWMCVEDIYANVFIIKCSRETEKNYPQPKGQKKKKIVKYGMGGLILLLLVAVIWFPLLFMSLVRSVVGVVNQPIDVTVTLKLGGYEPLFTMSAQQPSIVPFTQQAYEELSRQFDPHPLAMQFISQYSPEDIVTAQIEGSSGALWRISPPSRAQMKRELYNGTADITLRFTWNFQRDLAKGGTVEYTNEKHTLDLAPNSTERRQLASLLEGTSDQSVVIPRLFPKYIRAPNGPEANPVKQLQPNEEADYLGVRIQLRRERVGSGAAGFLEWWVIELQDCQARCNLLPMVIFSDKVSPPSLGFLAGYGIMGLYVSIVLVIGKFVRGFFSEISHSIMFEELPCVDRILKLCQDIFLVRETRELELEEELYAKLIFLYRSPETMIQWTREKE</sequence>
<feature type="region of interest" description="Disordered" evidence="10">
    <location>
        <begin position="518"/>
        <end position="544"/>
    </location>
</feature>
<feature type="region of interest" description="Disordered" evidence="10">
    <location>
        <begin position="1717"/>
        <end position="1786"/>
    </location>
</feature>
<evidence type="ECO:0000256" key="5">
    <source>
        <dbReference type="ARBA" id="ARBA00022692"/>
    </source>
</evidence>
<feature type="transmembrane region" description="Helical" evidence="11">
    <location>
        <begin position="681"/>
        <end position="699"/>
    </location>
</feature>
<dbReference type="PANTHER" id="PTHR47049:SF5">
    <property type="entry name" value="PIEZO-TYPE MECHANOSENSITIVE ION CHANNEL COMPONENT"/>
    <property type="match status" value="1"/>
</dbReference>
<keyword evidence="9" id="KW-0407">Ion channel</keyword>
<evidence type="ECO:0000259" key="15">
    <source>
        <dbReference type="Pfam" id="PF24871"/>
    </source>
</evidence>
<feature type="domain" description="Piezo THU9 and anchor" evidence="16">
    <location>
        <begin position="2091"/>
        <end position="2328"/>
    </location>
</feature>
<feature type="transmembrane region" description="Helical" evidence="11">
    <location>
        <begin position="1193"/>
        <end position="1215"/>
    </location>
</feature>
<feature type="transmembrane region" description="Helical" evidence="11">
    <location>
        <begin position="1370"/>
        <end position="1392"/>
    </location>
</feature>
<feature type="transmembrane region" description="Helical" evidence="11">
    <location>
        <begin position="744"/>
        <end position="761"/>
    </location>
</feature>
<feature type="transmembrane region" description="Helical" evidence="11">
    <location>
        <begin position="2164"/>
        <end position="2185"/>
    </location>
</feature>
<organism evidence="17 18">
    <name type="scientific">Sus scrofa</name>
    <name type="common">Pig</name>
    <dbReference type="NCBI Taxonomy" id="9823"/>
    <lineage>
        <taxon>Eukaryota</taxon>
        <taxon>Metazoa</taxon>
        <taxon>Chordata</taxon>
        <taxon>Craniata</taxon>
        <taxon>Vertebrata</taxon>
        <taxon>Euteleostomi</taxon>
        <taxon>Mammalia</taxon>
        <taxon>Eutheria</taxon>
        <taxon>Laurasiatheria</taxon>
        <taxon>Artiodactyla</taxon>
        <taxon>Suina</taxon>
        <taxon>Suidae</taxon>
        <taxon>Sus</taxon>
    </lineage>
</organism>
<feature type="transmembrane region" description="Helical" evidence="11">
    <location>
        <begin position="1002"/>
        <end position="1024"/>
    </location>
</feature>
<feature type="transmembrane region" description="Helical" evidence="11">
    <location>
        <begin position="969"/>
        <end position="996"/>
    </location>
</feature>
<dbReference type="InterPro" id="IPR031805">
    <property type="entry name" value="Piezo_TM25-28"/>
</dbReference>
<keyword evidence="3" id="KW-0813">Transport</keyword>
<dbReference type="Pfam" id="PF24871">
    <property type="entry name" value="Piezo_TM1-24"/>
    <property type="match status" value="1"/>
</dbReference>
<feature type="region of interest" description="Disordered" evidence="10">
    <location>
        <begin position="1572"/>
        <end position="1591"/>
    </location>
</feature>
<keyword evidence="6 11" id="KW-1133">Transmembrane helix</keyword>
<feature type="domain" description="Piezo transmembrane helical unit" evidence="14">
    <location>
        <begin position="1832"/>
        <end position="1954"/>
    </location>
</feature>
<feature type="transmembrane region" description="Helical" evidence="11">
    <location>
        <begin position="2093"/>
        <end position="2116"/>
    </location>
</feature>
<evidence type="ECO:0000259" key="12">
    <source>
        <dbReference type="Pfam" id="PF12166"/>
    </source>
</evidence>
<evidence type="ECO:0000256" key="2">
    <source>
        <dbReference type="ARBA" id="ARBA00007821"/>
    </source>
</evidence>
<feature type="region of interest" description="Disordered" evidence="10">
    <location>
        <begin position="138"/>
        <end position="203"/>
    </location>
</feature>
<dbReference type="Pfam" id="PF12166">
    <property type="entry name" value="Piezo_cap"/>
    <property type="match status" value="1"/>
</dbReference>
<dbReference type="InterPro" id="IPR056770">
    <property type="entry name" value="Piezo_THU9_anchor"/>
</dbReference>
<feature type="transmembrane region" description="Helical" evidence="11">
    <location>
        <begin position="1850"/>
        <end position="1869"/>
    </location>
</feature>
<accession>A0A4X1TAL4</accession>
<evidence type="ECO:0000256" key="3">
    <source>
        <dbReference type="ARBA" id="ARBA00022448"/>
    </source>
</evidence>
<feature type="region of interest" description="Disordered" evidence="10">
    <location>
        <begin position="882"/>
        <end position="918"/>
    </location>
</feature>
<feature type="transmembrane region" description="Helical" evidence="11">
    <location>
        <begin position="1137"/>
        <end position="1159"/>
    </location>
</feature>
<feature type="region of interest" description="Disordered" evidence="10">
    <location>
        <begin position="70"/>
        <end position="90"/>
    </location>
</feature>
<evidence type="ECO:0000256" key="6">
    <source>
        <dbReference type="ARBA" id="ARBA00022989"/>
    </source>
</evidence>
<feature type="compositionally biased region" description="Basic residues" evidence="10">
    <location>
        <begin position="2001"/>
        <end position="2015"/>
    </location>
</feature>
<reference evidence="17 18" key="1">
    <citation type="submission" date="2017-08" db="EMBL/GenBank/DDBJ databases">
        <title>USMARCv1.0.</title>
        <authorList>
            <person name="Hannum G.I."/>
            <person name="Koren S."/>
            <person name="Schroeder S.G."/>
            <person name="Chin S.C."/>
            <person name="Nonneman D.J."/>
            <person name="Becker S.A."/>
            <person name="Rosen B.D."/>
            <person name="Bickhart D.M."/>
            <person name="Putnam N.H."/>
            <person name="Green R.E."/>
            <person name="Tuggle C.K."/>
            <person name="Liu H."/>
            <person name="Rohrer G.A."/>
            <person name="Warr A."/>
            <person name="Hall R."/>
            <person name="Kim K."/>
            <person name="Hume D.A."/>
            <person name="Talbot R."/>
            <person name="Chow W."/>
            <person name="Howe K."/>
            <person name="Schwartz A.S."/>
            <person name="Watson M."/>
            <person name="Archibald A.L."/>
            <person name="Phillippy A.M."/>
            <person name="Smith T.P.L."/>
        </authorList>
    </citation>
    <scope>NUCLEOTIDE SEQUENCE [LARGE SCALE GENOMIC DNA]</scope>
</reference>
<dbReference type="Proteomes" id="UP000314985">
    <property type="component" value="Chromosome 6"/>
</dbReference>
<dbReference type="GO" id="GO:0008381">
    <property type="term" value="F:mechanosensitive monoatomic ion channel activity"/>
    <property type="evidence" value="ECO:0007669"/>
    <property type="project" value="InterPro"/>
</dbReference>
<evidence type="ECO:0000256" key="1">
    <source>
        <dbReference type="ARBA" id="ARBA00004651"/>
    </source>
</evidence>
<feature type="transmembrane region" description="Helical" evidence="11">
    <location>
        <begin position="767"/>
        <end position="786"/>
    </location>
</feature>
<evidence type="ECO:0000256" key="8">
    <source>
        <dbReference type="ARBA" id="ARBA00023136"/>
    </source>
</evidence>
<keyword evidence="7" id="KW-0406">Ion transport</keyword>
<feature type="compositionally biased region" description="Pro residues" evidence="10">
    <location>
        <begin position="179"/>
        <end position="189"/>
    </location>
</feature>
<feature type="transmembrane region" description="Helical" evidence="11">
    <location>
        <begin position="2306"/>
        <end position="2330"/>
    </location>
</feature>
<evidence type="ECO:0000256" key="11">
    <source>
        <dbReference type="SAM" id="Phobius"/>
    </source>
</evidence>
<dbReference type="Pfam" id="PF23188">
    <property type="entry name" value="THU_Piezo1"/>
    <property type="match status" value="1"/>
</dbReference>
<feature type="transmembrane region" description="Helical" evidence="11">
    <location>
        <begin position="470"/>
        <end position="490"/>
    </location>
</feature>
<feature type="transmembrane region" description="Helical" evidence="11">
    <location>
        <begin position="2197"/>
        <end position="2214"/>
    </location>
</feature>
<feature type="transmembrane region" description="Helical" evidence="11">
    <location>
        <begin position="1339"/>
        <end position="1358"/>
    </location>
</feature>
<dbReference type="Pfam" id="PF15917">
    <property type="entry name" value="Piezo_TM25-28"/>
    <property type="match status" value="1"/>
</dbReference>
<feature type="transmembrane region" description="Helical" evidence="11">
    <location>
        <begin position="627"/>
        <end position="649"/>
    </location>
</feature>
<dbReference type="Ensembl" id="ENSSSCT00070014969.1">
    <property type="protein sequence ID" value="ENSSSCP00070012388.1"/>
    <property type="gene ID" value="ENSSSCG00070007696.1"/>
</dbReference>
<evidence type="ECO:0000256" key="10">
    <source>
        <dbReference type="SAM" id="MobiDB-lite"/>
    </source>
</evidence>
<evidence type="ECO:0000256" key="7">
    <source>
        <dbReference type="ARBA" id="ARBA00023065"/>
    </source>
</evidence>
<feature type="transmembrane region" description="Helical" evidence="11">
    <location>
        <begin position="1314"/>
        <end position="1332"/>
    </location>
</feature>
<keyword evidence="5 11" id="KW-0812">Transmembrane</keyword>
<feature type="transmembrane region" description="Helical" evidence="11">
    <location>
        <begin position="403"/>
        <end position="426"/>
    </location>
</feature>
<feature type="transmembrane region" description="Helical" evidence="11">
    <location>
        <begin position="351"/>
        <end position="372"/>
    </location>
</feature>
<feature type="region of interest" description="Disordered" evidence="10">
    <location>
        <begin position="1"/>
        <end position="47"/>
    </location>
</feature>
<feature type="transmembrane region" description="Helical" evidence="11">
    <location>
        <begin position="845"/>
        <end position="866"/>
    </location>
</feature>
<evidence type="ECO:0000256" key="4">
    <source>
        <dbReference type="ARBA" id="ARBA00022475"/>
    </source>
</evidence>
<feature type="compositionally biased region" description="Acidic residues" evidence="10">
    <location>
        <begin position="1572"/>
        <end position="1582"/>
    </location>
</feature>
<feature type="transmembrane region" description="Helical" evidence="11">
    <location>
        <begin position="1165"/>
        <end position="1181"/>
    </location>
</feature>
<proteinExistence type="inferred from homology"/>